<feature type="compositionally biased region" description="Basic residues" evidence="1">
    <location>
        <begin position="1"/>
        <end position="10"/>
    </location>
</feature>
<keyword evidence="3" id="KW-0067">ATP-binding</keyword>
<dbReference type="RefSeq" id="WP_201882311.1">
    <property type="nucleotide sequence ID" value="NZ_JAERRF010000038.1"/>
</dbReference>
<dbReference type="GO" id="GO:0005524">
    <property type="term" value="F:ATP binding"/>
    <property type="evidence" value="ECO:0007669"/>
    <property type="project" value="UniProtKB-KW"/>
</dbReference>
<dbReference type="Pfam" id="PF20703">
    <property type="entry name" value="nSTAND1"/>
    <property type="match status" value="1"/>
</dbReference>
<feature type="region of interest" description="Disordered" evidence="1">
    <location>
        <begin position="1"/>
        <end position="40"/>
    </location>
</feature>
<evidence type="ECO:0000313" key="4">
    <source>
        <dbReference type="Proteomes" id="UP000634229"/>
    </source>
</evidence>
<keyword evidence="3" id="KW-0547">Nucleotide-binding</keyword>
<keyword evidence="4" id="KW-1185">Reference proteome</keyword>
<comment type="caution">
    <text evidence="3">The sequence shown here is derived from an EMBL/GenBank/DDBJ whole genome shotgun (WGS) entry which is preliminary data.</text>
</comment>
<sequence length="198" mass="21227">MRSSGRRWLRAARSFPPDAEPWARQSAVKPAGNNEQPGETAIGDGWVAECPFLGLAPFEVEQAEWFYGREKLTSRLVDTVADRLDRPGILMVSGASGAGKSSLVRAGLLPALADGELSADSARWPVAVMHPTSRPRDELARVLARVAGRDPGAIRTMLEADPEQVPVVVRDVVDARAAGQGRAAVSTGDRLVAQLHRC</sequence>
<dbReference type="SUPFAM" id="SSF52540">
    <property type="entry name" value="P-loop containing nucleoside triphosphate hydrolases"/>
    <property type="match status" value="1"/>
</dbReference>
<dbReference type="InterPro" id="IPR027417">
    <property type="entry name" value="P-loop_NTPase"/>
</dbReference>
<feature type="domain" description="Novel STAND NTPase 1" evidence="2">
    <location>
        <begin position="51"/>
        <end position="165"/>
    </location>
</feature>
<evidence type="ECO:0000313" key="3">
    <source>
        <dbReference type="EMBL" id="MBL1102126.1"/>
    </source>
</evidence>
<dbReference type="EMBL" id="JAERRF010000038">
    <property type="protein sequence ID" value="MBL1102126.1"/>
    <property type="molecule type" value="Genomic_DNA"/>
</dbReference>
<dbReference type="Proteomes" id="UP000634229">
    <property type="component" value="Unassembled WGS sequence"/>
</dbReference>
<protein>
    <submittedName>
        <fullName evidence="3">ATP-binding protein</fullName>
    </submittedName>
</protein>
<accession>A0ABS1NPV3</accession>
<gene>
    <name evidence="3" type="ORF">JK363_37010</name>
</gene>
<organism evidence="3 4">
    <name type="scientific">Streptomyces coffeae</name>
    <dbReference type="NCBI Taxonomy" id="621382"/>
    <lineage>
        <taxon>Bacteria</taxon>
        <taxon>Bacillati</taxon>
        <taxon>Actinomycetota</taxon>
        <taxon>Actinomycetes</taxon>
        <taxon>Kitasatosporales</taxon>
        <taxon>Streptomycetaceae</taxon>
        <taxon>Streptomyces</taxon>
    </lineage>
</organism>
<name>A0ABS1NPV3_9ACTN</name>
<evidence type="ECO:0000259" key="2">
    <source>
        <dbReference type="Pfam" id="PF20703"/>
    </source>
</evidence>
<evidence type="ECO:0000256" key="1">
    <source>
        <dbReference type="SAM" id="MobiDB-lite"/>
    </source>
</evidence>
<dbReference type="InterPro" id="IPR049052">
    <property type="entry name" value="nSTAND1"/>
</dbReference>
<reference evidence="3 4" key="1">
    <citation type="submission" date="2021-01" db="EMBL/GenBank/DDBJ databases">
        <title>WGS of actinomycetes isolated from Thailand.</title>
        <authorList>
            <person name="Thawai C."/>
        </authorList>
    </citation>
    <scope>NUCLEOTIDE SEQUENCE [LARGE SCALE GENOMIC DNA]</scope>
    <source>
        <strain evidence="3 4">CA1R205</strain>
    </source>
</reference>
<proteinExistence type="predicted"/>